<name>A0A411WTB4_9BURK</name>
<protein>
    <submittedName>
        <fullName evidence="2">Uncharacterized protein</fullName>
    </submittedName>
</protein>
<dbReference type="Proteomes" id="UP000628442">
    <property type="component" value="Unassembled WGS sequence"/>
</dbReference>
<feature type="region of interest" description="Disordered" evidence="1">
    <location>
        <begin position="50"/>
        <end position="101"/>
    </location>
</feature>
<dbReference type="OrthoDB" id="8780197at2"/>
<reference evidence="3 4" key="2">
    <citation type="submission" date="2019-02" db="EMBL/GenBank/DDBJ databases">
        <title>Draft Genome Sequences of Six Type Strains of the Genus Massilia.</title>
        <authorList>
            <person name="Miess H."/>
            <person name="Frediansyhah A."/>
            <person name="Gross H."/>
        </authorList>
    </citation>
    <scope>NUCLEOTIDE SEQUENCE [LARGE SCALE GENOMIC DNA]</scope>
    <source>
        <strain evidence="3 4">DSM 17472</strain>
    </source>
</reference>
<dbReference type="Proteomes" id="UP000292307">
    <property type="component" value="Chromosome"/>
</dbReference>
<evidence type="ECO:0000313" key="5">
    <source>
        <dbReference type="Proteomes" id="UP000628442"/>
    </source>
</evidence>
<dbReference type="EMBL" id="CP036401">
    <property type="protein sequence ID" value="QBI00016.1"/>
    <property type="molecule type" value="Genomic_DNA"/>
</dbReference>
<feature type="region of interest" description="Disordered" evidence="1">
    <location>
        <begin position="148"/>
        <end position="170"/>
    </location>
</feature>
<sequence>MSSDRRSDLLQAQRIDAAIQIDALWGCVSAWHYLRSRGTARGVALRVLGRGGPHRRSDAAHSAARDAMPRGPDGGMGQRAASTATAAEGDSGESGDTGAATPRSNVAAAYAVERAIGLAATEGRQYAESLLRIYGLPTATVMRVLFEPHRRRRAAPPPSHDQGTPPPGIR</sequence>
<dbReference type="RefSeq" id="WP_131144163.1">
    <property type="nucleotide sequence ID" value="NZ_BMWV01000010.1"/>
</dbReference>
<reference evidence="2" key="1">
    <citation type="journal article" date="2014" name="Int. J. Syst. Evol. Microbiol.">
        <title>Complete genome sequence of Corynebacterium casei LMG S-19264T (=DSM 44701T), isolated from a smear-ripened cheese.</title>
        <authorList>
            <consortium name="US DOE Joint Genome Institute (JGI-PGF)"/>
            <person name="Walter F."/>
            <person name="Albersmeier A."/>
            <person name="Kalinowski J."/>
            <person name="Ruckert C."/>
        </authorList>
    </citation>
    <scope>NUCLEOTIDE SEQUENCE</scope>
    <source>
        <strain evidence="2">KCTC 12343</strain>
    </source>
</reference>
<evidence type="ECO:0000256" key="1">
    <source>
        <dbReference type="SAM" id="MobiDB-lite"/>
    </source>
</evidence>
<dbReference type="EMBL" id="BMWV01000010">
    <property type="protein sequence ID" value="GGY55593.1"/>
    <property type="molecule type" value="Genomic_DNA"/>
</dbReference>
<evidence type="ECO:0000313" key="2">
    <source>
        <dbReference type="EMBL" id="GGY55593.1"/>
    </source>
</evidence>
<proteinExistence type="predicted"/>
<accession>A0A411WTB4</accession>
<evidence type="ECO:0000313" key="4">
    <source>
        <dbReference type="Proteomes" id="UP000292307"/>
    </source>
</evidence>
<feature type="compositionally biased region" description="Basic and acidic residues" evidence="1">
    <location>
        <begin position="55"/>
        <end position="68"/>
    </location>
</feature>
<organism evidence="2 5">
    <name type="scientific">Pseudoduganella albidiflava</name>
    <dbReference type="NCBI Taxonomy" id="321983"/>
    <lineage>
        <taxon>Bacteria</taxon>
        <taxon>Pseudomonadati</taxon>
        <taxon>Pseudomonadota</taxon>
        <taxon>Betaproteobacteria</taxon>
        <taxon>Burkholderiales</taxon>
        <taxon>Oxalobacteraceae</taxon>
        <taxon>Telluria group</taxon>
        <taxon>Pseudoduganella</taxon>
    </lineage>
</organism>
<evidence type="ECO:0000313" key="3">
    <source>
        <dbReference type="EMBL" id="QBI00016.1"/>
    </source>
</evidence>
<keyword evidence="4" id="KW-1185">Reference proteome</keyword>
<dbReference type="AlphaFoldDB" id="A0A411WTB4"/>
<feature type="compositionally biased region" description="Pro residues" evidence="1">
    <location>
        <begin position="155"/>
        <end position="170"/>
    </location>
</feature>
<gene>
    <name evidence="3" type="ORF">EYF70_03510</name>
    <name evidence="2" type="ORF">GCM10007387_42680</name>
</gene>
<reference evidence="2" key="3">
    <citation type="submission" date="2022-12" db="EMBL/GenBank/DDBJ databases">
        <authorList>
            <person name="Sun Q."/>
            <person name="Kim S."/>
        </authorList>
    </citation>
    <scope>NUCLEOTIDE SEQUENCE</scope>
    <source>
        <strain evidence="2">KCTC 12343</strain>
    </source>
</reference>